<protein>
    <recommendedName>
        <fullName evidence="4">MetA-pathway of phenol degradation</fullName>
    </recommendedName>
</protein>
<reference evidence="2" key="1">
    <citation type="submission" date="2022-06" db="EMBL/GenBank/DDBJ databases">
        <title>Gracilimonas sp. CAU 1638 isolated from sea sediment.</title>
        <authorList>
            <person name="Kim W."/>
        </authorList>
    </citation>
    <scope>NUCLEOTIDE SEQUENCE</scope>
    <source>
        <strain evidence="2">CAU 1638</strain>
    </source>
</reference>
<feature type="chain" id="PRO_5040896985" description="MetA-pathway of phenol degradation" evidence="1">
    <location>
        <begin position="23"/>
        <end position="280"/>
    </location>
</feature>
<evidence type="ECO:0000256" key="1">
    <source>
        <dbReference type="SAM" id="SignalP"/>
    </source>
</evidence>
<gene>
    <name evidence="2" type="ORF">NM125_03020</name>
</gene>
<accession>A0A9X2L1H5</accession>
<organism evidence="2 3">
    <name type="scientific">Gracilimonas sediminicola</name>
    <dbReference type="NCBI Taxonomy" id="2952158"/>
    <lineage>
        <taxon>Bacteria</taxon>
        <taxon>Pseudomonadati</taxon>
        <taxon>Balneolota</taxon>
        <taxon>Balneolia</taxon>
        <taxon>Balneolales</taxon>
        <taxon>Balneolaceae</taxon>
        <taxon>Gracilimonas</taxon>
    </lineage>
</organism>
<dbReference type="EMBL" id="JANDBC010000001">
    <property type="protein sequence ID" value="MCP9290552.1"/>
    <property type="molecule type" value="Genomic_DNA"/>
</dbReference>
<evidence type="ECO:0008006" key="4">
    <source>
        <dbReference type="Google" id="ProtNLM"/>
    </source>
</evidence>
<name>A0A9X2L1H5_9BACT</name>
<dbReference type="RefSeq" id="WP_255132730.1">
    <property type="nucleotide sequence ID" value="NZ_JANDBC010000001.1"/>
</dbReference>
<proteinExistence type="predicted"/>
<evidence type="ECO:0000313" key="2">
    <source>
        <dbReference type="EMBL" id="MCP9290552.1"/>
    </source>
</evidence>
<dbReference type="Proteomes" id="UP001139125">
    <property type="component" value="Unassembled WGS sequence"/>
</dbReference>
<dbReference type="AlphaFoldDB" id="A0A9X2L1H5"/>
<keyword evidence="3" id="KW-1185">Reference proteome</keyword>
<comment type="caution">
    <text evidence="2">The sequence shown here is derived from an EMBL/GenBank/DDBJ whole genome shotgun (WGS) entry which is preliminary data.</text>
</comment>
<keyword evidence="1" id="KW-0732">Signal</keyword>
<feature type="signal peptide" evidence="1">
    <location>
        <begin position="1"/>
        <end position="22"/>
    </location>
</feature>
<evidence type="ECO:0000313" key="3">
    <source>
        <dbReference type="Proteomes" id="UP001139125"/>
    </source>
</evidence>
<sequence length="280" mass="30891">MIKLTTPFILIIAFIISTPVHAQGGHGPVFTLATPTLGQGELSFDAMAMSTKHDKQAWMLRQNWHYGVTEDIQLNLSIPTSLRKIAAPPHGRLGTMMGSYGDLELSALFRFFKTYPGVGKRFESTVLLGGSIPTDTKRGGIKVGPSVNAALVTGYASRSFYFWLGGGYQYYDKRGSDQLGDIKYITGVIGYRPPTFQHDYPKPDWRVFLESVTEWVGSSQLNGNSLSGSDGMKTLIGPSVLGLFGKWGVSTGIMFPLYNDFNNGANREDYRLSVVVSYWF</sequence>